<dbReference type="Pfam" id="PF12150">
    <property type="entry name" value="MFP2b"/>
    <property type="match status" value="2"/>
</dbReference>
<dbReference type="Proteomes" id="UP000887578">
    <property type="component" value="Unplaced"/>
</dbReference>
<name>A0A914QC96_9BILA</name>
<evidence type="ECO:0000313" key="2">
    <source>
        <dbReference type="Proteomes" id="UP000887578"/>
    </source>
</evidence>
<keyword evidence="2" id="KW-1185">Reference proteome</keyword>
<dbReference type="SUPFAM" id="SSF141739">
    <property type="entry name" value="MFPT repeat-like"/>
    <property type="match status" value="2"/>
</dbReference>
<feature type="compositionally biased region" description="Basic and acidic residues" evidence="1">
    <location>
        <begin position="359"/>
        <end position="380"/>
    </location>
</feature>
<proteinExistence type="predicted"/>
<dbReference type="PANTHER" id="PTHR31578:SF3">
    <property type="entry name" value="NEMATODE SPECIFIC PEPTIDE FAMILY"/>
    <property type="match status" value="1"/>
</dbReference>
<reference evidence="3" key="1">
    <citation type="submission" date="2022-11" db="UniProtKB">
        <authorList>
            <consortium name="WormBaseParasite"/>
        </authorList>
    </citation>
    <scope>IDENTIFICATION</scope>
</reference>
<feature type="region of interest" description="Disordered" evidence="1">
    <location>
        <begin position="338"/>
        <end position="387"/>
    </location>
</feature>
<evidence type="ECO:0000256" key="1">
    <source>
        <dbReference type="SAM" id="MobiDB-lite"/>
    </source>
</evidence>
<sequence length="521" mass="59032">MKNPPPKEDTWAFQSIGSPFPDNPVKAMDQQNMYVALWYKHGKPIHGRAWNNGGVVECSFPYLKAELTGIKDLGGQIQILQYKGDHNTLGYWYEWIKYKDRFEKTDERQLLKYRKGGPLVGFLDNKTEEARFSHDGIAENLTGTILSDMWIIVRNLKDGPPGCECEQCMKNPGPRVMLNEWMDIRDGDPFPTRALVKALGQSLNTIAGQNPDQYVALWYKQGEPVMGRVWNEGGKVAANFGWFNNEYKSNVGSIQVLVELPDQIRGFDYAWKPFKEAAVFGEKEWHPVHVEYHKGDISPCVLTVEGGKQILGKVDVRNEHATVAFGGKEHIFVKEQSGRKAVASSSRSNPQETPPTKSEGQRLVEHQFKGAHDGRDEEQNKIGIKKSRMRNRNLQDLKVILFQEQKECGVATFTEIINDIAKLEWVICGAYCNPNYTFRHNLSSIILLTTSAEEVKRAMIEIKKGKIGIDDKGSFGYKGGFDLTNNLVNFVEDLGQLKSDHNLCKPLCRNFGIQVVSIMDW</sequence>
<organism evidence="2 3">
    <name type="scientific">Panagrolaimus davidi</name>
    <dbReference type="NCBI Taxonomy" id="227884"/>
    <lineage>
        <taxon>Eukaryota</taxon>
        <taxon>Metazoa</taxon>
        <taxon>Ecdysozoa</taxon>
        <taxon>Nematoda</taxon>
        <taxon>Chromadorea</taxon>
        <taxon>Rhabditida</taxon>
        <taxon>Tylenchina</taxon>
        <taxon>Panagrolaimomorpha</taxon>
        <taxon>Panagrolaimoidea</taxon>
        <taxon>Panagrolaimidae</taxon>
        <taxon>Panagrolaimus</taxon>
    </lineage>
</organism>
<feature type="compositionally biased region" description="Polar residues" evidence="1">
    <location>
        <begin position="343"/>
        <end position="358"/>
    </location>
</feature>
<dbReference type="WBParaSite" id="PDA_v2.g28887.t1">
    <property type="protein sequence ID" value="PDA_v2.g28887.t1"/>
    <property type="gene ID" value="PDA_v2.g28887"/>
</dbReference>
<accession>A0A914QC96</accession>
<dbReference type="InterPro" id="IPR021010">
    <property type="entry name" value="Cytosolic_motility_protein"/>
</dbReference>
<protein>
    <submittedName>
        <fullName evidence="3">Uncharacterized protein</fullName>
    </submittedName>
</protein>
<dbReference type="PANTHER" id="PTHR31578">
    <property type="entry name" value="PROTEIN CBG21223-RELATED"/>
    <property type="match status" value="1"/>
</dbReference>
<dbReference type="AlphaFoldDB" id="A0A914QC96"/>
<evidence type="ECO:0000313" key="3">
    <source>
        <dbReference type="WBParaSite" id="PDA_v2.g28887.t1"/>
    </source>
</evidence>